<sequence length="159" mass="17851">MSEEILLTQEGYDKLEAERDELVSVRRKEVSERLKEAISYGDLSENAEYDAAKNEQAELEERIHKLETMMRNAKIINEDEVSGDQVNVGLKVRVKDKSNGEEQEFVIVGSTEADPFATPAKISNESLVGRSLLGKRIGEVVEILVPDGTLHYTIEEISK</sequence>
<evidence type="ECO:0000313" key="13">
    <source>
        <dbReference type="EMBL" id="RHJ84023.1"/>
    </source>
</evidence>
<accession>A0A415DUZ7</accession>
<comment type="caution">
    <text evidence="13">The sequence shown here is derived from an EMBL/GenBank/DDBJ whole genome shotgun (WGS) entry which is preliminary data.</text>
</comment>
<evidence type="ECO:0000256" key="7">
    <source>
        <dbReference type="ARBA" id="ARBA00024916"/>
    </source>
</evidence>
<organism evidence="13 14">
    <name type="scientific">Emergencia timonensis</name>
    <dbReference type="NCBI Taxonomy" id="1776384"/>
    <lineage>
        <taxon>Bacteria</taxon>
        <taxon>Bacillati</taxon>
        <taxon>Bacillota</taxon>
        <taxon>Clostridia</taxon>
        <taxon>Peptostreptococcales</taxon>
        <taxon>Anaerovoracaceae</taxon>
        <taxon>Emergencia</taxon>
    </lineage>
</organism>
<dbReference type="GO" id="GO:0003746">
    <property type="term" value="F:translation elongation factor activity"/>
    <property type="evidence" value="ECO:0007669"/>
    <property type="project" value="UniProtKB-KW"/>
</dbReference>
<dbReference type="Pfam" id="PF03449">
    <property type="entry name" value="GreA_GreB_N"/>
    <property type="match status" value="1"/>
</dbReference>
<dbReference type="GO" id="GO:0003677">
    <property type="term" value="F:DNA binding"/>
    <property type="evidence" value="ECO:0007669"/>
    <property type="project" value="UniProtKB-UniRule"/>
</dbReference>
<dbReference type="SUPFAM" id="SSF54534">
    <property type="entry name" value="FKBP-like"/>
    <property type="match status" value="1"/>
</dbReference>
<dbReference type="HAMAP" id="MF_00105">
    <property type="entry name" value="GreA_GreB"/>
    <property type="match status" value="1"/>
</dbReference>
<keyword evidence="14" id="KW-1185">Reference proteome</keyword>
<dbReference type="GO" id="GO:0070063">
    <property type="term" value="F:RNA polymerase binding"/>
    <property type="evidence" value="ECO:0007669"/>
    <property type="project" value="InterPro"/>
</dbReference>
<keyword evidence="6 9" id="KW-0804">Transcription</keyword>
<evidence type="ECO:0000256" key="8">
    <source>
        <dbReference type="ARBA" id="ARBA00030776"/>
    </source>
</evidence>
<keyword evidence="4 9" id="KW-0175">Coiled coil</keyword>
<evidence type="ECO:0000313" key="14">
    <source>
        <dbReference type="Proteomes" id="UP000284841"/>
    </source>
</evidence>
<feature type="coiled-coil region" evidence="9">
    <location>
        <begin position="49"/>
        <end position="76"/>
    </location>
</feature>
<protein>
    <recommendedName>
        <fullName evidence="2 9">Transcription elongation factor GreA</fullName>
    </recommendedName>
    <alternativeName>
        <fullName evidence="8 9">Transcript cleavage factor GreA</fullName>
    </alternativeName>
</protein>
<dbReference type="GO" id="GO:0006354">
    <property type="term" value="P:DNA-templated transcription elongation"/>
    <property type="evidence" value="ECO:0007669"/>
    <property type="project" value="TreeGrafter"/>
</dbReference>
<dbReference type="RefSeq" id="WP_067533131.1">
    <property type="nucleotide sequence ID" value="NZ_AP025567.1"/>
</dbReference>
<dbReference type="InterPro" id="IPR001437">
    <property type="entry name" value="Tscrpt_elong_fac_GreA/B_C"/>
</dbReference>
<dbReference type="OrthoDB" id="9808774at2"/>
<dbReference type="NCBIfam" id="TIGR01462">
    <property type="entry name" value="greA"/>
    <property type="match status" value="1"/>
</dbReference>
<dbReference type="Pfam" id="PF01272">
    <property type="entry name" value="GreA_GreB"/>
    <property type="match status" value="1"/>
</dbReference>
<comment type="function">
    <text evidence="7 9 10">Necessary for efficient RNA polymerase transcription elongation past template-encoded arresting sites. The arresting sites in DNA have the property of trapping a certain fraction of elongating RNA polymerases that pass through, resulting in locked ternary complexes. Cleavage of the nascent transcript by cleavage factors such as GreA or GreB allows the resumption of elongation from the new 3'terminus. GreA releases sequences of 2 to 3 nucleotides.</text>
</comment>
<dbReference type="FunFam" id="1.10.287.180:FF:000001">
    <property type="entry name" value="Transcription elongation factor GreA"/>
    <property type="match status" value="1"/>
</dbReference>
<evidence type="ECO:0000256" key="2">
    <source>
        <dbReference type="ARBA" id="ARBA00013729"/>
    </source>
</evidence>
<evidence type="ECO:0000256" key="10">
    <source>
        <dbReference type="RuleBase" id="RU000556"/>
    </source>
</evidence>
<dbReference type="Gene3D" id="3.10.50.30">
    <property type="entry name" value="Transcription elongation factor, GreA/GreB, C-terminal domain"/>
    <property type="match status" value="1"/>
</dbReference>
<feature type="domain" description="Transcription elongation factor GreA/GreB N-terminal" evidence="12">
    <location>
        <begin position="5"/>
        <end position="75"/>
    </location>
</feature>
<dbReference type="InterPro" id="IPR023459">
    <property type="entry name" value="Tscrpt_elong_fac_GreA/B_fam"/>
</dbReference>
<dbReference type="NCBIfam" id="NF001263">
    <property type="entry name" value="PRK00226.1-4"/>
    <property type="match status" value="1"/>
</dbReference>
<dbReference type="EMBL" id="QRMS01000007">
    <property type="protein sequence ID" value="RHJ84023.1"/>
    <property type="molecule type" value="Genomic_DNA"/>
</dbReference>
<evidence type="ECO:0000256" key="3">
    <source>
        <dbReference type="ARBA" id="ARBA00023015"/>
    </source>
</evidence>
<keyword evidence="3 9" id="KW-0805">Transcription regulation</keyword>
<dbReference type="AlphaFoldDB" id="A0A415DUZ7"/>
<dbReference type="InterPro" id="IPR006359">
    <property type="entry name" value="Tscrpt_elong_fac_GreA"/>
</dbReference>
<dbReference type="PIRSF" id="PIRSF006092">
    <property type="entry name" value="GreA_GreB"/>
    <property type="match status" value="1"/>
</dbReference>
<dbReference type="SUPFAM" id="SSF46557">
    <property type="entry name" value="GreA transcript cleavage protein, N-terminal domain"/>
    <property type="match status" value="1"/>
</dbReference>
<evidence type="ECO:0000256" key="1">
    <source>
        <dbReference type="ARBA" id="ARBA00008213"/>
    </source>
</evidence>
<dbReference type="InterPro" id="IPR036805">
    <property type="entry name" value="Tscrpt_elong_fac_GreA/B_N_sf"/>
</dbReference>
<evidence type="ECO:0000256" key="6">
    <source>
        <dbReference type="ARBA" id="ARBA00023163"/>
    </source>
</evidence>
<dbReference type="GeneID" id="83002804"/>
<proteinExistence type="inferred from homology"/>
<keyword evidence="13" id="KW-0648">Protein biosynthesis</keyword>
<dbReference type="InterPro" id="IPR028624">
    <property type="entry name" value="Tscrpt_elong_fac_GreA/B"/>
</dbReference>
<keyword evidence="13" id="KW-0251">Elongation factor</keyword>
<dbReference type="InterPro" id="IPR036953">
    <property type="entry name" value="GreA/GreB_C_sf"/>
</dbReference>
<keyword evidence="5 9" id="KW-0238">DNA-binding</keyword>
<dbReference type="Proteomes" id="UP000284841">
    <property type="component" value="Unassembled WGS sequence"/>
</dbReference>
<dbReference type="STRING" id="1776384.GCA_900086585_00389"/>
<evidence type="ECO:0000256" key="4">
    <source>
        <dbReference type="ARBA" id="ARBA00023054"/>
    </source>
</evidence>
<dbReference type="PANTHER" id="PTHR30437">
    <property type="entry name" value="TRANSCRIPTION ELONGATION FACTOR GREA"/>
    <property type="match status" value="1"/>
</dbReference>
<evidence type="ECO:0000256" key="5">
    <source>
        <dbReference type="ARBA" id="ARBA00023125"/>
    </source>
</evidence>
<evidence type="ECO:0000259" key="12">
    <source>
        <dbReference type="Pfam" id="PF03449"/>
    </source>
</evidence>
<reference evidence="13 14" key="1">
    <citation type="submission" date="2018-08" db="EMBL/GenBank/DDBJ databases">
        <title>A genome reference for cultivated species of the human gut microbiota.</title>
        <authorList>
            <person name="Zou Y."/>
            <person name="Xue W."/>
            <person name="Luo G."/>
        </authorList>
    </citation>
    <scope>NUCLEOTIDE SEQUENCE [LARGE SCALE GENOMIC DNA]</scope>
    <source>
        <strain evidence="13 14">AM07-24</strain>
    </source>
</reference>
<dbReference type="Gene3D" id="1.10.287.180">
    <property type="entry name" value="Transcription elongation factor, GreA/GreB, N-terminal domain"/>
    <property type="match status" value="1"/>
</dbReference>
<dbReference type="GO" id="GO:0032784">
    <property type="term" value="P:regulation of DNA-templated transcription elongation"/>
    <property type="evidence" value="ECO:0007669"/>
    <property type="project" value="UniProtKB-UniRule"/>
</dbReference>
<evidence type="ECO:0000256" key="9">
    <source>
        <dbReference type="HAMAP-Rule" id="MF_00105"/>
    </source>
</evidence>
<dbReference type="PANTHER" id="PTHR30437:SF4">
    <property type="entry name" value="TRANSCRIPTION ELONGATION FACTOR GREA"/>
    <property type="match status" value="1"/>
</dbReference>
<evidence type="ECO:0000259" key="11">
    <source>
        <dbReference type="Pfam" id="PF01272"/>
    </source>
</evidence>
<comment type="similarity">
    <text evidence="1 9 10">Belongs to the GreA/GreB family.</text>
</comment>
<name>A0A415DUZ7_9FIRM</name>
<gene>
    <name evidence="9" type="primary">greA</name>
    <name evidence="13" type="ORF">DW099_17635</name>
</gene>
<feature type="domain" description="Transcription elongation factor GreA/GreB C-terminal" evidence="11">
    <location>
        <begin position="83"/>
        <end position="158"/>
    </location>
</feature>
<dbReference type="InterPro" id="IPR022691">
    <property type="entry name" value="Tscrpt_elong_fac_GreA/B_N"/>
</dbReference>